<dbReference type="AlphaFoldDB" id="A0A9P9A0J0"/>
<keyword evidence="1" id="KW-0812">Transmembrane</keyword>
<comment type="caution">
    <text evidence="2">The sequence shown here is derived from an EMBL/GenBank/DDBJ whole genome shotgun (WGS) entry which is preliminary data.</text>
</comment>
<evidence type="ECO:0000313" key="2">
    <source>
        <dbReference type="EMBL" id="KAH6656049.1"/>
    </source>
</evidence>
<feature type="transmembrane region" description="Helical" evidence="1">
    <location>
        <begin position="294"/>
        <end position="314"/>
    </location>
</feature>
<feature type="transmembrane region" description="Helical" evidence="1">
    <location>
        <begin position="26"/>
        <end position="48"/>
    </location>
</feature>
<name>A0A9P9A0J0_9PEZI</name>
<keyword evidence="1" id="KW-1133">Transmembrane helix</keyword>
<feature type="transmembrane region" description="Helical" evidence="1">
    <location>
        <begin position="86"/>
        <end position="109"/>
    </location>
</feature>
<sequence length="523" mass="58091">MAEEEDCYYLVYHGAIAKGDPDISGIGVIVAFVSSAYVTFFTVLAAYIGGLIDDELLNDVDRRILRIRPFIKGKNKTRIQNCIRHVILVLSDQQIVTGIAIMAAGFYGLQSKEISVYHYQIVLYLAWMSSSVHLSAITLLHSFISQHRGLLLWRVSGMVVLMVMLVIGLVPTISNDWGIIWWKGMLEGRTGWAIPAYCFWGNTWGDGIGPDAPIGFVILISGYLWKFGELSKATCRACRVYIQDPVERWLMAAITCPAMKVWHGRNSRLWLWIFRIVLASILPVLAAVEVASSFVASLWLSFTSLVYGSIQIFVPRSQMLPLTGPSENNWGFGQLVPLILLLQPLGVIFEHVWSEEENGLHIGHSRESTNSTSSHSRAIPALANIGGSKPNLLELLVTKQTGDDPGSNRRFLEVWDLLYSSKLFAAMVYLVHLAIAIICAMVFYVNVSNTGTMRSDNWQLILLSIAALLAFSFITTTVLARFSITGAPPTGNFRSSMLMNHASNIPQERFGHQPKSVRPEVGP</sequence>
<feature type="transmembrane region" description="Helical" evidence="1">
    <location>
        <begin position="121"/>
        <end position="144"/>
    </location>
</feature>
<protein>
    <submittedName>
        <fullName evidence="2">Uncharacterized protein</fullName>
    </submittedName>
</protein>
<proteinExistence type="predicted"/>
<keyword evidence="3" id="KW-1185">Reference proteome</keyword>
<dbReference type="GeneID" id="70131497"/>
<evidence type="ECO:0000256" key="1">
    <source>
        <dbReference type="SAM" id="Phobius"/>
    </source>
</evidence>
<dbReference type="PANTHER" id="PTHR37577:SF1">
    <property type="entry name" value="INTEGRAL MEMBRANE PROTEIN"/>
    <property type="match status" value="1"/>
</dbReference>
<feature type="transmembrane region" description="Helical" evidence="1">
    <location>
        <begin position="269"/>
        <end position="288"/>
    </location>
</feature>
<feature type="transmembrane region" description="Helical" evidence="1">
    <location>
        <begin position="151"/>
        <end position="173"/>
    </location>
</feature>
<dbReference type="EMBL" id="JAGPXC010000003">
    <property type="protein sequence ID" value="KAH6656049.1"/>
    <property type="molecule type" value="Genomic_DNA"/>
</dbReference>
<feature type="transmembrane region" description="Helical" evidence="1">
    <location>
        <begin position="459"/>
        <end position="484"/>
    </location>
</feature>
<dbReference type="Proteomes" id="UP000758603">
    <property type="component" value="Unassembled WGS sequence"/>
</dbReference>
<dbReference type="RefSeq" id="XP_045960314.1">
    <property type="nucleotide sequence ID" value="XM_046102605.1"/>
</dbReference>
<gene>
    <name evidence="2" type="ORF">BKA67DRAFT_562515</name>
</gene>
<dbReference type="InterPro" id="IPR053018">
    <property type="entry name" value="Elsinochrome_Biosynth-Asso"/>
</dbReference>
<dbReference type="PANTHER" id="PTHR37577">
    <property type="entry name" value="INTEGRAL MEMBRANE PROTEIN"/>
    <property type="match status" value="1"/>
</dbReference>
<organism evidence="2 3">
    <name type="scientific">Truncatella angustata</name>
    <dbReference type="NCBI Taxonomy" id="152316"/>
    <lineage>
        <taxon>Eukaryota</taxon>
        <taxon>Fungi</taxon>
        <taxon>Dikarya</taxon>
        <taxon>Ascomycota</taxon>
        <taxon>Pezizomycotina</taxon>
        <taxon>Sordariomycetes</taxon>
        <taxon>Xylariomycetidae</taxon>
        <taxon>Amphisphaeriales</taxon>
        <taxon>Sporocadaceae</taxon>
        <taxon>Truncatella</taxon>
    </lineage>
</organism>
<keyword evidence="1" id="KW-0472">Membrane</keyword>
<reference evidence="2" key="1">
    <citation type="journal article" date="2021" name="Nat. Commun.">
        <title>Genetic determinants of endophytism in the Arabidopsis root mycobiome.</title>
        <authorList>
            <person name="Mesny F."/>
            <person name="Miyauchi S."/>
            <person name="Thiergart T."/>
            <person name="Pickel B."/>
            <person name="Atanasova L."/>
            <person name="Karlsson M."/>
            <person name="Huettel B."/>
            <person name="Barry K.W."/>
            <person name="Haridas S."/>
            <person name="Chen C."/>
            <person name="Bauer D."/>
            <person name="Andreopoulos W."/>
            <person name="Pangilinan J."/>
            <person name="LaButti K."/>
            <person name="Riley R."/>
            <person name="Lipzen A."/>
            <person name="Clum A."/>
            <person name="Drula E."/>
            <person name="Henrissat B."/>
            <person name="Kohler A."/>
            <person name="Grigoriev I.V."/>
            <person name="Martin F.M."/>
            <person name="Hacquard S."/>
        </authorList>
    </citation>
    <scope>NUCLEOTIDE SEQUENCE</scope>
    <source>
        <strain evidence="2">MPI-SDFR-AT-0073</strain>
    </source>
</reference>
<accession>A0A9P9A0J0</accession>
<dbReference type="OrthoDB" id="5427664at2759"/>
<evidence type="ECO:0000313" key="3">
    <source>
        <dbReference type="Proteomes" id="UP000758603"/>
    </source>
</evidence>
<feature type="transmembrane region" description="Helical" evidence="1">
    <location>
        <begin position="423"/>
        <end position="447"/>
    </location>
</feature>